<dbReference type="Proteomes" id="UP000751190">
    <property type="component" value="Unassembled WGS sequence"/>
</dbReference>
<proteinExistence type="predicted"/>
<evidence type="ECO:0000313" key="1">
    <source>
        <dbReference type="EMBL" id="KAG8470489.1"/>
    </source>
</evidence>
<dbReference type="EMBL" id="JAGTXO010000001">
    <property type="protein sequence ID" value="KAG8470489.1"/>
    <property type="molecule type" value="Genomic_DNA"/>
</dbReference>
<accession>A0A8J5XTW9</accession>
<reference evidence="1" key="1">
    <citation type="submission" date="2021-05" db="EMBL/GenBank/DDBJ databases">
        <title>The genome of the haptophyte Pavlova lutheri (Diacronema luteri, Pavlovales) - a model for lipid biosynthesis in eukaryotic algae.</title>
        <authorList>
            <person name="Hulatt C.J."/>
            <person name="Posewitz M.C."/>
        </authorList>
    </citation>
    <scope>NUCLEOTIDE SEQUENCE</scope>
    <source>
        <strain evidence="1">NIVA-4/92</strain>
    </source>
</reference>
<keyword evidence="2" id="KW-1185">Reference proteome</keyword>
<dbReference type="AlphaFoldDB" id="A0A8J5XTW9"/>
<protein>
    <submittedName>
        <fullName evidence="1">Uncharacterized protein</fullName>
    </submittedName>
</protein>
<gene>
    <name evidence="1" type="ORF">KFE25_008910</name>
</gene>
<dbReference type="OMA" id="HFDAPWF"/>
<sequence length="457" mass="52150">MRFCTMLVGAVAVGLGFGGLRLQRAGILDFARLIYNEAYPSGDYPPHLRHGASAYTRHRNFLPAADLERWVDTIHEVGYLTGGYPRRPHPSSFGEAFHTPDGTCPFLYEVDESGTLCSLFNHIDLITYQIFVGGSLSLKFSVKGLMAMITQYMIKLRTPMQEAKRYNDTAIEIFKPLMEDERIHAAVRSFTGKSIIEPPFPAHVSILPPGTLLHDHLDQPNFRGMDDPRVPRWLIKVMGYSGLFERWRIHDCTFLLYLTHQKGGQFFAFADGVYKPPVLFEAHANDVWLGYTGDMWHGIRLVGDWAQNPYDMDGKTIKMLSNMTVNPWTMRCLDAQERTWGVFDGERLLASFPWDEMRAAAQLRYRVFGTAEEHEIYTSHSDDLTVENVTQILMDDLIARGRLTSREIGRDRLAKLLVSEYIRFPQTNASFPLNFCLIYDFMPAAVQQLMSPHCMTA</sequence>
<name>A0A8J5XTW9_DIALT</name>
<organism evidence="1 2">
    <name type="scientific">Diacronema lutheri</name>
    <name type="common">Unicellular marine alga</name>
    <name type="synonym">Monochrysis lutheri</name>
    <dbReference type="NCBI Taxonomy" id="2081491"/>
    <lineage>
        <taxon>Eukaryota</taxon>
        <taxon>Haptista</taxon>
        <taxon>Haptophyta</taxon>
        <taxon>Pavlovophyceae</taxon>
        <taxon>Pavlovales</taxon>
        <taxon>Pavlovaceae</taxon>
        <taxon>Diacronema</taxon>
    </lineage>
</organism>
<comment type="caution">
    <text evidence="1">The sequence shown here is derived from an EMBL/GenBank/DDBJ whole genome shotgun (WGS) entry which is preliminary data.</text>
</comment>
<evidence type="ECO:0000313" key="2">
    <source>
        <dbReference type="Proteomes" id="UP000751190"/>
    </source>
</evidence>
<dbReference type="OrthoDB" id="10316597at2759"/>